<evidence type="ECO:0000313" key="1">
    <source>
        <dbReference type="EMBL" id="PKC51790.1"/>
    </source>
</evidence>
<dbReference type="AlphaFoldDB" id="A0A2N0QL80"/>
<dbReference type="VEuPathDB" id="FungiDB:RhiirA1_482987"/>
<dbReference type="EMBL" id="LLXH01007000">
    <property type="protein sequence ID" value="PKC51790.1"/>
    <property type="molecule type" value="Genomic_DNA"/>
</dbReference>
<dbReference type="Proteomes" id="UP000232688">
    <property type="component" value="Unassembled WGS sequence"/>
</dbReference>
<comment type="caution">
    <text evidence="1">The sequence shown here is derived from an EMBL/GenBank/DDBJ whole genome shotgun (WGS) entry which is preliminary data.</text>
</comment>
<evidence type="ECO:0000313" key="2">
    <source>
        <dbReference type="Proteomes" id="UP000232688"/>
    </source>
</evidence>
<accession>A0A2N0QL80</accession>
<reference evidence="1 2" key="1">
    <citation type="submission" date="2017-10" db="EMBL/GenBank/DDBJ databases">
        <title>Extensive intraspecific genome diversity in a model arbuscular mycorrhizal fungus.</title>
        <authorList>
            <person name="Chen E.C.H."/>
            <person name="Morin E."/>
            <person name="Baudet D."/>
            <person name="Noel J."/>
            <person name="Ndikumana S."/>
            <person name="Charron P."/>
            <person name="St-Onge C."/>
            <person name="Giorgi J."/>
            <person name="Grigoriev I.V."/>
            <person name="Roux C."/>
            <person name="Martin F.M."/>
            <person name="Corradi N."/>
        </authorList>
    </citation>
    <scope>NUCLEOTIDE SEQUENCE [LARGE SCALE GENOMIC DNA]</scope>
    <source>
        <strain evidence="1 2">A1</strain>
    </source>
</reference>
<sequence>MKLTLDINKKALTNNLQGYQEMDDNLVYKTNVTVSWYKEIQLIMKNLFVPSTSQLAIPILLMTAKQDKITDVEQARKW</sequence>
<organism evidence="1 2">
    <name type="scientific">Rhizophagus irregularis</name>
    <dbReference type="NCBI Taxonomy" id="588596"/>
    <lineage>
        <taxon>Eukaryota</taxon>
        <taxon>Fungi</taxon>
        <taxon>Fungi incertae sedis</taxon>
        <taxon>Mucoromycota</taxon>
        <taxon>Glomeromycotina</taxon>
        <taxon>Glomeromycetes</taxon>
        <taxon>Glomerales</taxon>
        <taxon>Glomeraceae</taxon>
        <taxon>Rhizophagus</taxon>
    </lineage>
</organism>
<feature type="non-terminal residue" evidence="1">
    <location>
        <position position="78"/>
    </location>
</feature>
<proteinExistence type="predicted"/>
<reference evidence="1 2" key="2">
    <citation type="submission" date="2017-10" db="EMBL/GenBank/DDBJ databases">
        <title>Genome analyses suggest a sexual origin of heterokaryosis in a supposedly ancient asexual fungus.</title>
        <authorList>
            <person name="Corradi N."/>
            <person name="Sedzielewska K."/>
            <person name="Noel J."/>
            <person name="Charron P."/>
            <person name="Farinelli L."/>
            <person name="Marton T."/>
            <person name="Kruger M."/>
            <person name="Pelin A."/>
            <person name="Brachmann A."/>
            <person name="Corradi N."/>
        </authorList>
    </citation>
    <scope>NUCLEOTIDE SEQUENCE [LARGE SCALE GENOMIC DNA]</scope>
    <source>
        <strain evidence="1 2">A1</strain>
    </source>
</reference>
<name>A0A2N0QL80_9GLOM</name>
<protein>
    <submittedName>
        <fullName evidence="1">Uncharacterized protein</fullName>
    </submittedName>
</protein>
<gene>
    <name evidence="1" type="ORF">RhiirA1_482987</name>
</gene>